<dbReference type="EMBL" id="JBBNAG010000008">
    <property type="protein sequence ID" value="KAK9111280.1"/>
    <property type="molecule type" value="Genomic_DNA"/>
</dbReference>
<name>A0AAP0NML5_9MAGN</name>
<proteinExistence type="predicted"/>
<keyword evidence="3" id="KW-1185">Reference proteome</keyword>
<accession>A0AAP0NML5</accession>
<organism evidence="2 3">
    <name type="scientific">Stephania cephalantha</name>
    <dbReference type="NCBI Taxonomy" id="152367"/>
    <lineage>
        <taxon>Eukaryota</taxon>
        <taxon>Viridiplantae</taxon>
        <taxon>Streptophyta</taxon>
        <taxon>Embryophyta</taxon>
        <taxon>Tracheophyta</taxon>
        <taxon>Spermatophyta</taxon>
        <taxon>Magnoliopsida</taxon>
        <taxon>Ranunculales</taxon>
        <taxon>Menispermaceae</taxon>
        <taxon>Menispermoideae</taxon>
        <taxon>Cissampelideae</taxon>
        <taxon>Stephania</taxon>
    </lineage>
</organism>
<reference evidence="2 3" key="1">
    <citation type="submission" date="2024-01" db="EMBL/GenBank/DDBJ databases">
        <title>Genome assemblies of Stephania.</title>
        <authorList>
            <person name="Yang L."/>
        </authorList>
    </citation>
    <scope>NUCLEOTIDE SEQUENCE [LARGE SCALE GENOMIC DNA]</scope>
    <source>
        <strain evidence="2">JXDWG</strain>
        <tissue evidence="2">Leaf</tissue>
    </source>
</reference>
<feature type="region of interest" description="Disordered" evidence="1">
    <location>
        <begin position="86"/>
        <end position="161"/>
    </location>
</feature>
<dbReference type="Proteomes" id="UP001419268">
    <property type="component" value="Unassembled WGS sequence"/>
</dbReference>
<dbReference type="AlphaFoldDB" id="A0AAP0NML5"/>
<evidence type="ECO:0000256" key="1">
    <source>
        <dbReference type="SAM" id="MobiDB-lite"/>
    </source>
</evidence>
<comment type="caution">
    <text evidence="2">The sequence shown here is derived from an EMBL/GenBank/DDBJ whole genome shotgun (WGS) entry which is preliminary data.</text>
</comment>
<feature type="compositionally biased region" description="Gly residues" evidence="1">
    <location>
        <begin position="133"/>
        <end position="142"/>
    </location>
</feature>
<protein>
    <submittedName>
        <fullName evidence="2">Uncharacterized protein</fullName>
    </submittedName>
</protein>
<feature type="compositionally biased region" description="Basic and acidic residues" evidence="1">
    <location>
        <begin position="144"/>
        <end position="153"/>
    </location>
</feature>
<evidence type="ECO:0000313" key="2">
    <source>
        <dbReference type="EMBL" id="KAK9111280.1"/>
    </source>
</evidence>
<sequence length="161" mass="17468">MTMGVVVSKHLLPCGTTLKLLLIQAKNANHECSGDDVLESGLRLAGTVIRRSTAWSRGNPRVCYALALVHRGEAWPTTVSVCESWSRRRGDPKLSQGYMRRATAAEEPGASSGGIKRVPRWRKRWPAVETEGTRGGGKGGQGRSDARPDGVDVHKRRSAVP</sequence>
<gene>
    <name evidence="2" type="ORF">Scep_018799</name>
</gene>
<evidence type="ECO:0000313" key="3">
    <source>
        <dbReference type="Proteomes" id="UP001419268"/>
    </source>
</evidence>